<keyword evidence="2" id="KW-1185">Reference proteome</keyword>
<dbReference type="Proteomes" id="UP000234323">
    <property type="component" value="Unassembled WGS sequence"/>
</dbReference>
<evidence type="ECO:0000313" key="1">
    <source>
        <dbReference type="EMBL" id="PKY63176.1"/>
    </source>
</evidence>
<comment type="caution">
    <text evidence="1">The sequence shown here is derived from an EMBL/GenBank/DDBJ whole genome shotgun (WGS) entry which is preliminary data.</text>
</comment>
<dbReference type="AlphaFoldDB" id="A0A2I1HWH1"/>
<name>A0A2I1HWH1_9GLOM</name>
<accession>A0A2I1HWH1</accession>
<reference evidence="1 2" key="1">
    <citation type="submission" date="2015-10" db="EMBL/GenBank/DDBJ databases">
        <title>Genome analyses suggest a sexual origin of heterokaryosis in a supposedly ancient asexual fungus.</title>
        <authorList>
            <person name="Ropars J."/>
            <person name="Sedzielewska K."/>
            <person name="Noel J."/>
            <person name="Charron P."/>
            <person name="Farinelli L."/>
            <person name="Marton T."/>
            <person name="Kruger M."/>
            <person name="Pelin A."/>
            <person name="Brachmann A."/>
            <person name="Corradi N."/>
        </authorList>
    </citation>
    <scope>NUCLEOTIDE SEQUENCE [LARGE SCALE GENOMIC DNA]</scope>
    <source>
        <strain evidence="1 2">A4</strain>
    </source>
</reference>
<organism evidence="1 2">
    <name type="scientific">Rhizophagus irregularis</name>
    <dbReference type="NCBI Taxonomy" id="588596"/>
    <lineage>
        <taxon>Eukaryota</taxon>
        <taxon>Fungi</taxon>
        <taxon>Fungi incertae sedis</taxon>
        <taxon>Mucoromycota</taxon>
        <taxon>Glomeromycotina</taxon>
        <taxon>Glomeromycetes</taxon>
        <taxon>Glomerales</taxon>
        <taxon>Glomeraceae</taxon>
        <taxon>Rhizophagus</taxon>
    </lineage>
</organism>
<proteinExistence type="predicted"/>
<gene>
    <name evidence="1" type="ORF">RhiirA4_491265</name>
</gene>
<sequence length="51" mass="6084">MTVIIIFKFYCFVVKHSILHFKTIKRTFKLHVAILYFDDFVQIICSSSKIT</sequence>
<evidence type="ECO:0000313" key="2">
    <source>
        <dbReference type="Proteomes" id="UP000234323"/>
    </source>
</evidence>
<dbReference type="EMBL" id="LLXI01009263">
    <property type="protein sequence ID" value="PKY63176.1"/>
    <property type="molecule type" value="Genomic_DNA"/>
</dbReference>
<protein>
    <submittedName>
        <fullName evidence="1">Uncharacterized protein</fullName>
    </submittedName>
</protein>